<keyword evidence="2" id="KW-1185">Reference proteome</keyword>
<name>A0A1I2GUE2_9BACL</name>
<reference evidence="2" key="1">
    <citation type="submission" date="2016-10" db="EMBL/GenBank/DDBJ databases">
        <authorList>
            <person name="Varghese N."/>
            <person name="Submissions S."/>
        </authorList>
    </citation>
    <scope>NUCLEOTIDE SEQUENCE [LARGE SCALE GENOMIC DNA]</scope>
    <source>
        <strain evidence="2">CGMCC 1.10784</strain>
    </source>
</reference>
<dbReference type="AlphaFoldDB" id="A0A1I2GUE2"/>
<evidence type="ECO:0000313" key="2">
    <source>
        <dbReference type="Proteomes" id="UP000198855"/>
    </source>
</evidence>
<dbReference type="Proteomes" id="UP000198855">
    <property type="component" value="Unassembled WGS sequence"/>
</dbReference>
<sequence length="259" mass="30294">MKLDLNTYPFRLEQGYELGYGPAGYETMAKVISAFQEPQSDILFSYTNWDRDKDPHKGELMESAAHDFHYGIINDPATSSKVKEILLLHYAPERDPKVSQAVMDQLLAYFREVPLEEINEELLRKIGSAVYEKQGVYTLADQDAATQDFVNSRLVDTNSVWLLPYERPVYLENVLWYRVNTQEEMVQAFERTDWWFTCAIVDRSKQVEDYRYFLNYTEEHGEDHDGMVLYISTPDPRHFKDTVIPRLKELLAEQLEIVG</sequence>
<proteinExistence type="predicted"/>
<evidence type="ECO:0000313" key="1">
    <source>
        <dbReference type="EMBL" id="SFF21554.1"/>
    </source>
</evidence>
<gene>
    <name evidence="1" type="ORF">SAMN05216378_5504</name>
</gene>
<dbReference type="OrthoDB" id="2559022at2"/>
<accession>A0A1I2GUE2</accession>
<dbReference type="STRING" id="1045775.SAMN05216378_5504"/>
<dbReference type="EMBL" id="FOMT01000006">
    <property type="protein sequence ID" value="SFF21554.1"/>
    <property type="molecule type" value="Genomic_DNA"/>
</dbReference>
<protein>
    <submittedName>
        <fullName evidence="1">Uncharacterized protein</fullName>
    </submittedName>
</protein>
<organism evidence="1 2">
    <name type="scientific">Paenibacillus catalpae</name>
    <dbReference type="NCBI Taxonomy" id="1045775"/>
    <lineage>
        <taxon>Bacteria</taxon>
        <taxon>Bacillati</taxon>
        <taxon>Bacillota</taxon>
        <taxon>Bacilli</taxon>
        <taxon>Bacillales</taxon>
        <taxon>Paenibacillaceae</taxon>
        <taxon>Paenibacillus</taxon>
    </lineage>
</organism>
<dbReference type="RefSeq" id="WP_091189753.1">
    <property type="nucleotide sequence ID" value="NZ_FOMT01000006.1"/>
</dbReference>